<evidence type="ECO:0000256" key="2">
    <source>
        <dbReference type="ARBA" id="ARBA00023242"/>
    </source>
</evidence>
<name>A0A1B0DHF0_PHLPP</name>
<dbReference type="AlphaFoldDB" id="A0A1B0DHF0"/>
<dbReference type="Pfam" id="PF04503">
    <property type="entry name" value="SSDP"/>
    <property type="match status" value="1"/>
</dbReference>
<feature type="compositionally biased region" description="Low complexity" evidence="3">
    <location>
        <begin position="89"/>
        <end position="101"/>
    </location>
</feature>
<keyword evidence="5" id="KW-1185">Reference proteome</keyword>
<dbReference type="PANTHER" id="PTHR12610">
    <property type="entry name" value="SINGLE STRANDED DNA BINDING PROTEIN"/>
    <property type="match status" value="1"/>
</dbReference>
<dbReference type="GO" id="GO:0005634">
    <property type="term" value="C:nucleus"/>
    <property type="evidence" value="ECO:0007669"/>
    <property type="project" value="UniProtKB-SubCell"/>
</dbReference>
<feature type="compositionally biased region" description="Pro residues" evidence="3">
    <location>
        <begin position="108"/>
        <end position="120"/>
    </location>
</feature>
<accession>A0A1B0DHF0</accession>
<proteinExistence type="predicted"/>
<evidence type="ECO:0000256" key="1">
    <source>
        <dbReference type="ARBA" id="ARBA00004123"/>
    </source>
</evidence>
<dbReference type="PANTHER" id="PTHR12610:SF12">
    <property type="entry name" value="SEQUENCE-SPECIFIC SINGLE-STRANDED DNA-BINDING PROTEIN, ISOFORM D"/>
    <property type="match status" value="1"/>
</dbReference>
<dbReference type="EnsemblMetazoa" id="PPAI007584-RA">
    <property type="protein sequence ID" value="PPAI007584-PA"/>
    <property type="gene ID" value="PPAI007584"/>
</dbReference>
<comment type="subcellular location">
    <subcellularLocation>
        <location evidence="1">Nucleus</location>
    </subcellularLocation>
</comment>
<feature type="region of interest" description="Disordered" evidence="3">
    <location>
        <begin position="26"/>
        <end position="147"/>
    </location>
</feature>
<reference evidence="4" key="1">
    <citation type="submission" date="2022-08" db="UniProtKB">
        <authorList>
            <consortium name="EnsemblMetazoa"/>
        </authorList>
    </citation>
    <scope>IDENTIFICATION</scope>
    <source>
        <strain evidence="4">Israel</strain>
    </source>
</reference>
<keyword evidence="2" id="KW-0539">Nucleus</keyword>
<organism evidence="4 5">
    <name type="scientific">Phlebotomus papatasi</name>
    <name type="common">Sandfly</name>
    <dbReference type="NCBI Taxonomy" id="29031"/>
    <lineage>
        <taxon>Eukaryota</taxon>
        <taxon>Metazoa</taxon>
        <taxon>Ecdysozoa</taxon>
        <taxon>Arthropoda</taxon>
        <taxon>Hexapoda</taxon>
        <taxon>Insecta</taxon>
        <taxon>Pterygota</taxon>
        <taxon>Neoptera</taxon>
        <taxon>Endopterygota</taxon>
        <taxon>Diptera</taxon>
        <taxon>Nematocera</taxon>
        <taxon>Psychodoidea</taxon>
        <taxon>Psychodidae</taxon>
        <taxon>Phlebotomus</taxon>
        <taxon>Phlebotomus</taxon>
    </lineage>
</organism>
<dbReference type="EMBL" id="AJVK01061028">
    <property type="status" value="NOT_ANNOTATED_CDS"/>
    <property type="molecule type" value="Genomic_DNA"/>
</dbReference>
<dbReference type="Proteomes" id="UP000092462">
    <property type="component" value="Unassembled WGS sequence"/>
</dbReference>
<sequence length="159" mass="15888">MVRNYHVTVFQDQTESAAILKIKESIGPMNPRMNPPRGPGMGPMGPGSYGPTGIRGPPPPNSTLGGPGGPGLPPGMGIAGGRPQWQPNTSTTMSYSSSSPGTYGGPPGSGPPGPGTPIMPSPQDSSNSGGENMYTLMKPVPSGNMGGVSVRVASCEAAG</sequence>
<feature type="compositionally biased region" description="Gly residues" evidence="3">
    <location>
        <begin position="39"/>
        <end position="50"/>
    </location>
</feature>
<dbReference type="VEuPathDB" id="VectorBase:PPAI007584"/>
<protein>
    <submittedName>
        <fullName evidence="4">Uncharacterized protein</fullName>
    </submittedName>
</protein>
<dbReference type="GO" id="GO:0045944">
    <property type="term" value="P:positive regulation of transcription by RNA polymerase II"/>
    <property type="evidence" value="ECO:0007669"/>
    <property type="project" value="TreeGrafter"/>
</dbReference>
<evidence type="ECO:0000256" key="3">
    <source>
        <dbReference type="SAM" id="MobiDB-lite"/>
    </source>
</evidence>
<evidence type="ECO:0000313" key="4">
    <source>
        <dbReference type="EnsemblMetazoa" id="PPAI007584-PA"/>
    </source>
</evidence>
<evidence type="ECO:0000313" key="5">
    <source>
        <dbReference type="Proteomes" id="UP000092462"/>
    </source>
</evidence>